<dbReference type="Gene3D" id="3.40.50.11290">
    <property type="match status" value="1"/>
</dbReference>
<organism evidence="3 4">
    <name type="scientific">Hartmannibacter diazotrophicus</name>
    <dbReference type="NCBI Taxonomy" id="1482074"/>
    <lineage>
        <taxon>Bacteria</taxon>
        <taxon>Pseudomonadati</taxon>
        <taxon>Pseudomonadota</taxon>
        <taxon>Alphaproteobacteria</taxon>
        <taxon>Hyphomicrobiales</taxon>
        <taxon>Pleomorphomonadaceae</taxon>
        <taxon>Hartmannibacter</taxon>
    </lineage>
</organism>
<sequence length="843" mass="92817">MSLVEEEEQTRATLVQRRLADLIDDYRPLAGVYDEMIGDDGEPRAHWRPLLEWLAAMGPESVAHSFQAADRHLRDSGVFYRVYDDKAGSERAWPLAHVPLVIDATEWADLKTGVIQRARLAEALLQDAYGEADLVSDGVIPAAVIAGSPEFMRPLVGAKPKGGRHLRIYAVDVGRGPRGRWWVLSDRTQAPSGAGYALENRLALSRALPHVYRSLNVERLASFFQAFQTDLNQINAKAEARVCLLSPGPLNDTYFEHAYLARYLGLLLVEGDDLTVREGKVYVRTVSGLRRVDVLLRRLDADFADPLELRSQSWLGVPGLVQAVREGAVAMANSLGSGLVESRALMGFMPALARHVLGEDLMLPNVATWWCGQERERAVVLSEFDKLAIAPAFGAQVPGLPDRAVALGAGLSPDQKADLVGRIAQRGIDFVGQEAVKLSTMPVWQDGRLVPRPFILRLFVAATGDDDWTVMPGGFCRVSDDQDARAVSLQTQARVADVWVLGDEPVEETTLLPKNQNVRIRRTIGTLPSRAADNLFWLGRYLERCEGTLRIVRALLARAVETVGDGDVIEGLVAALHENGALPEDEEIRHPSNVRLAITAITDQSAIGAVPSLTRSARFAAGVIRDRMAPDAFQVVTDLANQFHSIKNRKLTASDAFEEVSSALRLIAAFSGLASENMNRLIGWRFLELGRRIERAVTTARFMAQLAQEPLRQSALDLILELGDSQITYRSRYVMTTSRTPVMDLLVLDDNNPRSVAFQAVRISEDLPLLPTAMAAGRPTEPVRLARRILADLQTVQAEDVTRESLLALIDELYALAESISVRFFTHRAVSRRGKSLAAEDLA</sequence>
<dbReference type="OrthoDB" id="9804079at2"/>
<dbReference type="PANTHER" id="PTHR34595">
    <property type="entry name" value="BLR5612 PROTEIN"/>
    <property type="match status" value="1"/>
</dbReference>
<dbReference type="InterPro" id="IPR025841">
    <property type="entry name" value="CP_ATPgrasp_2"/>
</dbReference>
<dbReference type="EMBL" id="LT960614">
    <property type="protein sequence ID" value="SON57841.1"/>
    <property type="molecule type" value="Genomic_DNA"/>
</dbReference>
<dbReference type="Pfam" id="PF04168">
    <property type="entry name" value="Alpha-E"/>
    <property type="match status" value="1"/>
</dbReference>
<dbReference type="SUPFAM" id="SSF56059">
    <property type="entry name" value="Glutathione synthetase ATP-binding domain-like"/>
    <property type="match status" value="1"/>
</dbReference>
<reference evidence="4" key="1">
    <citation type="submission" date="2017-09" db="EMBL/GenBank/DDBJ databases">
        <title>Genome sequence of Nannocystis excedens DSM 71.</title>
        <authorList>
            <person name="Blom J."/>
        </authorList>
    </citation>
    <scope>NUCLEOTIDE SEQUENCE [LARGE SCALE GENOMIC DNA]</scope>
    <source>
        <strain evidence="4">type strain: E19</strain>
    </source>
</reference>
<proteinExistence type="predicted"/>
<dbReference type="RefSeq" id="WP_099558041.1">
    <property type="nucleotide sequence ID" value="NZ_LT960614.1"/>
</dbReference>
<name>A0A2C9DDK7_9HYPH</name>
<dbReference type="InterPro" id="IPR007296">
    <property type="entry name" value="DUF403"/>
</dbReference>
<keyword evidence="4" id="KW-1185">Reference proteome</keyword>
<dbReference type="Proteomes" id="UP000223606">
    <property type="component" value="Chromosome 1"/>
</dbReference>
<dbReference type="Pfam" id="PF14403">
    <property type="entry name" value="CP_ATPgrasp_2"/>
    <property type="match status" value="1"/>
</dbReference>
<evidence type="ECO:0000259" key="2">
    <source>
        <dbReference type="Pfam" id="PF14403"/>
    </source>
</evidence>
<protein>
    <submittedName>
        <fullName evidence="3">Uncharacterized protein</fullName>
    </submittedName>
</protein>
<accession>A0A2C9DDK7</accession>
<feature type="domain" description="Circularly permuted ATP-grasp type 2" evidence="2">
    <location>
        <begin position="99"/>
        <end position="479"/>
    </location>
</feature>
<dbReference type="InterPro" id="IPR051680">
    <property type="entry name" value="ATP-dep_Glu-Cys_Ligase-2"/>
</dbReference>
<evidence type="ECO:0000259" key="1">
    <source>
        <dbReference type="Pfam" id="PF04168"/>
    </source>
</evidence>
<feature type="domain" description="DUF403" evidence="1">
    <location>
        <begin position="527"/>
        <end position="825"/>
    </location>
</feature>
<dbReference type="KEGG" id="hdi:HDIA_4300"/>
<gene>
    <name evidence="3" type="ORF">HDIA_4300</name>
</gene>
<evidence type="ECO:0000313" key="4">
    <source>
        <dbReference type="Proteomes" id="UP000223606"/>
    </source>
</evidence>
<dbReference type="AlphaFoldDB" id="A0A2C9DDK7"/>
<evidence type="ECO:0000313" key="3">
    <source>
        <dbReference type="EMBL" id="SON57841.1"/>
    </source>
</evidence>
<dbReference type="PANTHER" id="PTHR34595:SF2">
    <property type="entry name" value="BLR2978 PROTEIN"/>
    <property type="match status" value="1"/>
</dbReference>